<dbReference type="RefSeq" id="YP_004891619.1">
    <property type="nucleotide sequence ID" value="NC_016068.1"/>
</dbReference>
<accession>G3LV15</accession>
<keyword evidence="1" id="KW-0934">Plastid</keyword>
<name>G3LV15_9SOLA</name>
<proteinExistence type="predicted"/>
<organism evidence="1">
    <name type="scientific">Nicotiana undulata</name>
    <dbReference type="NCBI Taxonomy" id="118713"/>
    <lineage>
        <taxon>Eukaryota</taxon>
        <taxon>Viridiplantae</taxon>
        <taxon>Streptophyta</taxon>
        <taxon>Embryophyta</taxon>
        <taxon>Tracheophyta</taxon>
        <taxon>Spermatophyta</taxon>
        <taxon>Magnoliopsida</taxon>
        <taxon>eudicotyledons</taxon>
        <taxon>Gunneridae</taxon>
        <taxon>Pentapetalae</taxon>
        <taxon>asterids</taxon>
        <taxon>lamiids</taxon>
        <taxon>Solanales</taxon>
        <taxon>Solanaceae</taxon>
        <taxon>Nicotianoideae</taxon>
        <taxon>Nicotianeae</taxon>
        <taxon>Nicotiana</taxon>
    </lineage>
</organism>
<dbReference type="GeneID" id="11258638"/>
<protein>
    <submittedName>
        <fullName evidence="1">Uncharacterized protein</fullName>
    </submittedName>
</protein>
<evidence type="ECO:0000313" key="1">
    <source>
        <dbReference type="EMBL" id="AEO95578.1"/>
    </source>
</evidence>
<geneLocation type="chloroplast" evidence="1"/>
<sequence>MIRKMRKMEFLKRKRNPFYHLDEKNIMILKNSTGPSPSNQTNKEGNPVEFLRFHVDDSIHSITTGMNPIRNMNHKRKYLLNRLQEYQLQYLLSKEESFQ</sequence>
<keyword evidence="1" id="KW-0150">Chloroplast</keyword>
<dbReference type="AlphaFoldDB" id="G3LV15"/>
<dbReference type="EMBL" id="JN563929">
    <property type="protein sequence ID" value="AEO95578.1"/>
    <property type="molecule type" value="Genomic_DNA"/>
</dbReference>
<reference evidence="1" key="1">
    <citation type="journal article" date="2012" name="Proc. Natl. Acad. Sci. U.S.A.">
        <title>Cell-to-cell movement of plastids in plants.</title>
        <authorList>
            <person name="Thyssen G."/>
            <person name="Svab Z."/>
            <person name="Maliga P."/>
        </authorList>
    </citation>
    <scope>NUCLEOTIDE SEQUENCE</scope>
</reference>